<feature type="compositionally biased region" description="Basic and acidic residues" evidence="1">
    <location>
        <begin position="1"/>
        <end position="20"/>
    </location>
</feature>
<reference evidence="2 3" key="1">
    <citation type="submission" date="2017-08" db="EMBL/GenBank/DDBJ databases">
        <title>Draft genome sequence of pheromone producing symbiont Morganella morganii, of the female New Zealand grass grub Costelytra giveni.</title>
        <authorList>
            <person name="Laugraud A."/>
            <person name="Young S.D."/>
            <person name="Hurst M.H."/>
        </authorList>
    </citation>
    <scope>NUCLEOTIDE SEQUENCE [LARGE SCALE GENOMIC DNA]</scope>
    <source>
        <strain evidence="2 3">MMsCG</strain>
    </source>
</reference>
<evidence type="ECO:0000313" key="2">
    <source>
        <dbReference type="EMBL" id="RUT64101.1"/>
    </source>
</evidence>
<dbReference type="OrthoDB" id="6471900at2"/>
<dbReference type="Proteomes" id="UP000286908">
    <property type="component" value="Unassembled WGS sequence"/>
</dbReference>
<gene>
    <name evidence="2" type="ORF">CKG00_18385</name>
</gene>
<accession>A0A433ZPP8</accession>
<name>A0A433ZPP8_MORMO</name>
<dbReference type="AlphaFoldDB" id="A0A433ZPP8"/>
<proteinExistence type="predicted"/>
<evidence type="ECO:0008006" key="4">
    <source>
        <dbReference type="Google" id="ProtNLM"/>
    </source>
</evidence>
<protein>
    <recommendedName>
        <fullName evidence="4">CopG family transcriptional regulator</fullName>
    </recommendedName>
</protein>
<sequence length="95" mass="10729">MAKLDSTKLHTPINHEEGGNSKKAALTRFISEAEKRTGAPSKTVTFRFPNEYIELLENVANEFGVNRINVLKAALQMFNDADDNQKNVYFVKTIK</sequence>
<comment type="caution">
    <text evidence="2">The sequence shown here is derived from an EMBL/GenBank/DDBJ whole genome shotgun (WGS) entry which is preliminary data.</text>
</comment>
<evidence type="ECO:0000313" key="3">
    <source>
        <dbReference type="Proteomes" id="UP000286908"/>
    </source>
</evidence>
<organism evidence="2 3">
    <name type="scientific">Morganella morganii</name>
    <name type="common">Proteus morganii</name>
    <dbReference type="NCBI Taxonomy" id="582"/>
    <lineage>
        <taxon>Bacteria</taxon>
        <taxon>Pseudomonadati</taxon>
        <taxon>Pseudomonadota</taxon>
        <taxon>Gammaproteobacteria</taxon>
        <taxon>Enterobacterales</taxon>
        <taxon>Morganellaceae</taxon>
        <taxon>Morganella</taxon>
    </lineage>
</organism>
<dbReference type="EMBL" id="NRQY01000005">
    <property type="protein sequence ID" value="RUT64101.1"/>
    <property type="molecule type" value="Genomic_DNA"/>
</dbReference>
<feature type="region of interest" description="Disordered" evidence="1">
    <location>
        <begin position="1"/>
        <end position="24"/>
    </location>
</feature>
<evidence type="ECO:0000256" key="1">
    <source>
        <dbReference type="SAM" id="MobiDB-lite"/>
    </source>
</evidence>